<evidence type="ECO:0000256" key="4">
    <source>
        <dbReference type="ARBA" id="ARBA00022553"/>
    </source>
</evidence>
<dbReference type="RefSeq" id="WP_239159633.1">
    <property type="nucleotide sequence ID" value="NZ_BAAATV010000024.1"/>
</dbReference>
<dbReference type="PROSITE" id="PS50885">
    <property type="entry name" value="HAMP"/>
    <property type="match status" value="1"/>
</dbReference>
<keyword evidence="11" id="KW-0472">Membrane</keyword>
<dbReference type="SMART" id="SM00304">
    <property type="entry name" value="HAMP"/>
    <property type="match status" value="1"/>
</dbReference>
<sequence>MPLHRSLIVRLLATSILVAICATVTTAWLVVQSTTRAVRQEQGRSLTDDTSVYDTLLGYAASHKDWSEVGPVVAGRARALGRRITLTTTQDRQIIADSAPGPSLADARPSATVDPLHLDGKLTGGTQTIDPRAAGPYKLTSTERRTLRAAADKQVSCLTKAGIAAEISVAANGRPTVRQPGTTTAITYPDCPAGPDLDEPTKTEEPALDQLTTMTLACLGTNNYRAKIYIGPDFTSMFGESEKTPSVARAKQVRACVVESRQAQLKPYVAPAALLFVTDPAAGTTQPTFNLSRANLTRIAAVTGAVLLLAILITVLVGARLVRPLRTLTEAARRPVEDQARVPVTTNDEIGYLATALNDLARRREQTEQQRRAMVSDVAHELRTPLTNMRTWLEAAQDGLAPTDPQLLALLLEETALLQHVIDDLRDLAAADADTLRIHPEPTYINDALDQVVEAHRGATGVRLTLACDGDPEVIVDPVRLRQLVGNLVSNAVRHTPPGGSVTVRSRVTGGRLTISVADTGVGIAPDDLPKVFDRFWRADGSRSRHTGGSGLGLAIARKLTEAHGGTISATSTVGAGSTFTVTMPVTLPVSPAPV</sequence>
<dbReference type="Pfam" id="PF00672">
    <property type="entry name" value="HAMP"/>
    <property type="match status" value="1"/>
</dbReference>
<comment type="subcellular location">
    <subcellularLocation>
        <location evidence="2">Cell membrane</location>
    </subcellularLocation>
</comment>
<comment type="catalytic activity">
    <reaction evidence="1">
        <text>ATP + protein L-histidine = ADP + protein N-phospho-L-histidine.</text>
        <dbReference type="EC" id="2.7.13.3"/>
    </reaction>
</comment>
<dbReference type="InterPro" id="IPR036097">
    <property type="entry name" value="HisK_dim/P_sf"/>
</dbReference>
<evidence type="ECO:0000259" key="12">
    <source>
        <dbReference type="PROSITE" id="PS50109"/>
    </source>
</evidence>
<dbReference type="SMART" id="SM00388">
    <property type="entry name" value="HisKA"/>
    <property type="match status" value="1"/>
</dbReference>
<dbReference type="GO" id="GO:0016301">
    <property type="term" value="F:kinase activity"/>
    <property type="evidence" value="ECO:0007669"/>
    <property type="project" value="UniProtKB-KW"/>
</dbReference>
<dbReference type="PANTHER" id="PTHR43711">
    <property type="entry name" value="TWO-COMPONENT HISTIDINE KINASE"/>
    <property type="match status" value="1"/>
</dbReference>
<evidence type="ECO:0000256" key="3">
    <source>
        <dbReference type="ARBA" id="ARBA00012438"/>
    </source>
</evidence>
<dbReference type="CDD" id="cd06225">
    <property type="entry name" value="HAMP"/>
    <property type="match status" value="1"/>
</dbReference>
<accession>A0ABQ4A4R6</accession>
<proteinExistence type="predicted"/>
<reference evidence="14 15" key="1">
    <citation type="submission" date="2021-01" db="EMBL/GenBank/DDBJ databases">
        <title>Whole genome shotgun sequence of Actinoplanes humidus NBRC 14915.</title>
        <authorList>
            <person name="Komaki H."/>
            <person name="Tamura T."/>
        </authorList>
    </citation>
    <scope>NUCLEOTIDE SEQUENCE [LARGE SCALE GENOMIC DNA]</scope>
    <source>
        <strain evidence="14 15">NBRC 14915</strain>
    </source>
</reference>
<evidence type="ECO:0000256" key="5">
    <source>
        <dbReference type="ARBA" id="ARBA00022679"/>
    </source>
</evidence>
<feature type="region of interest" description="Disordered" evidence="10">
    <location>
        <begin position="175"/>
        <end position="195"/>
    </location>
</feature>
<feature type="domain" description="HAMP" evidence="13">
    <location>
        <begin position="319"/>
        <end position="369"/>
    </location>
</feature>
<evidence type="ECO:0000256" key="10">
    <source>
        <dbReference type="SAM" id="MobiDB-lite"/>
    </source>
</evidence>
<dbReference type="InterPro" id="IPR050736">
    <property type="entry name" value="Sensor_HK_Regulatory"/>
</dbReference>
<dbReference type="InterPro" id="IPR003661">
    <property type="entry name" value="HisK_dim/P_dom"/>
</dbReference>
<evidence type="ECO:0000256" key="1">
    <source>
        <dbReference type="ARBA" id="ARBA00000085"/>
    </source>
</evidence>
<keyword evidence="15" id="KW-1185">Reference proteome</keyword>
<keyword evidence="9" id="KW-0902">Two-component regulatory system</keyword>
<dbReference type="PRINTS" id="PR00344">
    <property type="entry name" value="BCTRLSENSOR"/>
</dbReference>
<gene>
    <name evidence="14" type="ORF">Ahu01nite_089490</name>
</gene>
<dbReference type="InterPro" id="IPR036890">
    <property type="entry name" value="HATPase_C_sf"/>
</dbReference>
<evidence type="ECO:0000256" key="8">
    <source>
        <dbReference type="ARBA" id="ARBA00022989"/>
    </source>
</evidence>
<name>A0ABQ4A4R6_9ACTN</name>
<dbReference type="CDD" id="cd00075">
    <property type="entry name" value="HATPase"/>
    <property type="match status" value="1"/>
</dbReference>
<evidence type="ECO:0000256" key="7">
    <source>
        <dbReference type="ARBA" id="ARBA00022777"/>
    </source>
</evidence>
<keyword evidence="7 14" id="KW-0418">Kinase</keyword>
<dbReference type="Gene3D" id="6.10.340.10">
    <property type="match status" value="1"/>
</dbReference>
<dbReference type="Gene3D" id="3.30.565.10">
    <property type="entry name" value="Histidine kinase-like ATPase, C-terminal domain"/>
    <property type="match status" value="1"/>
</dbReference>
<protein>
    <recommendedName>
        <fullName evidence="3">histidine kinase</fullName>
        <ecNumber evidence="3">2.7.13.3</ecNumber>
    </recommendedName>
</protein>
<feature type="domain" description="Histidine kinase" evidence="12">
    <location>
        <begin position="377"/>
        <end position="588"/>
    </location>
</feature>
<dbReference type="SUPFAM" id="SSF158472">
    <property type="entry name" value="HAMP domain-like"/>
    <property type="match status" value="1"/>
</dbReference>
<organism evidence="14 15">
    <name type="scientific">Winogradskya humida</name>
    <dbReference type="NCBI Taxonomy" id="113566"/>
    <lineage>
        <taxon>Bacteria</taxon>
        <taxon>Bacillati</taxon>
        <taxon>Actinomycetota</taxon>
        <taxon>Actinomycetes</taxon>
        <taxon>Micromonosporales</taxon>
        <taxon>Micromonosporaceae</taxon>
        <taxon>Winogradskya</taxon>
    </lineage>
</organism>
<dbReference type="SUPFAM" id="SSF47384">
    <property type="entry name" value="Homodimeric domain of signal transducing histidine kinase"/>
    <property type="match status" value="1"/>
</dbReference>
<keyword evidence="8 11" id="KW-1133">Transmembrane helix</keyword>
<dbReference type="PROSITE" id="PS50109">
    <property type="entry name" value="HIS_KIN"/>
    <property type="match status" value="1"/>
</dbReference>
<evidence type="ECO:0000256" key="6">
    <source>
        <dbReference type="ARBA" id="ARBA00022692"/>
    </source>
</evidence>
<dbReference type="Gene3D" id="1.10.287.130">
    <property type="match status" value="1"/>
</dbReference>
<evidence type="ECO:0000256" key="9">
    <source>
        <dbReference type="ARBA" id="ARBA00023012"/>
    </source>
</evidence>
<dbReference type="InterPro" id="IPR005467">
    <property type="entry name" value="His_kinase_dom"/>
</dbReference>
<feature type="transmembrane region" description="Helical" evidence="11">
    <location>
        <begin position="299"/>
        <end position="319"/>
    </location>
</feature>
<dbReference type="EMBL" id="BOMN01000129">
    <property type="protein sequence ID" value="GIE25847.1"/>
    <property type="molecule type" value="Genomic_DNA"/>
</dbReference>
<dbReference type="InterPro" id="IPR003660">
    <property type="entry name" value="HAMP_dom"/>
</dbReference>
<dbReference type="Pfam" id="PF00512">
    <property type="entry name" value="HisKA"/>
    <property type="match status" value="1"/>
</dbReference>
<evidence type="ECO:0000256" key="2">
    <source>
        <dbReference type="ARBA" id="ARBA00004236"/>
    </source>
</evidence>
<dbReference type="Pfam" id="PF02518">
    <property type="entry name" value="HATPase_c"/>
    <property type="match status" value="1"/>
</dbReference>
<evidence type="ECO:0000259" key="13">
    <source>
        <dbReference type="PROSITE" id="PS50885"/>
    </source>
</evidence>
<dbReference type="PANTHER" id="PTHR43711:SF1">
    <property type="entry name" value="HISTIDINE KINASE 1"/>
    <property type="match status" value="1"/>
</dbReference>
<dbReference type="CDD" id="cd00082">
    <property type="entry name" value="HisKA"/>
    <property type="match status" value="1"/>
</dbReference>
<dbReference type="InterPro" id="IPR004358">
    <property type="entry name" value="Sig_transdc_His_kin-like_C"/>
</dbReference>
<keyword evidence="5" id="KW-0808">Transferase</keyword>
<evidence type="ECO:0000256" key="11">
    <source>
        <dbReference type="SAM" id="Phobius"/>
    </source>
</evidence>
<dbReference type="Proteomes" id="UP000603200">
    <property type="component" value="Unassembled WGS sequence"/>
</dbReference>
<feature type="transmembrane region" description="Helical" evidence="11">
    <location>
        <begin position="7"/>
        <end position="31"/>
    </location>
</feature>
<keyword evidence="4" id="KW-0597">Phosphoprotein</keyword>
<evidence type="ECO:0000313" key="14">
    <source>
        <dbReference type="EMBL" id="GIE25847.1"/>
    </source>
</evidence>
<dbReference type="InterPro" id="IPR003594">
    <property type="entry name" value="HATPase_dom"/>
</dbReference>
<keyword evidence="6 11" id="KW-0812">Transmembrane</keyword>
<dbReference type="SUPFAM" id="SSF55874">
    <property type="entry name" value="ATPase domain of HSP90 chaperone/DNA topoisomerase II/histidine kinase"/>
    <property type="match status" value="1"/>
</dbReference>
<comment type="caution">
    <text evidence="14">The sequence shown here is derived from an EMBL/GenBank/DDBJ whole genome shotgun (WGS) entry which is preliminary data.</text>
</comment>
<dbReference type="SMART" id="SM00387">
    <property type="entry name" value="HATPase_c"/>
    <property type="match status" value="1"/>
</dbReference>
<dbReference type="EC" id="2.7.13.3" evidence="3"/>
<evidence type="ECO:0000313" key="15">
    <source>
        <dbReference type="Proteomes" id="UP000603200"/>
    </source>
</evidence>